<feature type="transmembrane region" description="Helical" evidence="2">
    <location>
        <begin position="409"/>
        <end position="429"/>
    </location>
</feature>
<proteinExistence type="predicted"/>
<evidence type="ECO:0000256" key="1">
    <source>
        <dbReference type="SAM" id="MobiDB-lite"/>
    </source>
</evidence>
<feature type="transmembrane region" description="Helical" evidence="2">
    <location>
        <begin position="21"/>
        <end position="40"/>
    </location>
</feature>
<keyword evidence="2" id="KW-1133">Transmembrane helix</keyword>
<dbReference type="AlphaFoldDB" id="A0A4Y3KSJ4"/>
<feature type="region of interest" description="Disordered" evidence="1">
    <location>
        <begin position="207"/>
        <end position="258"/>
    </location>
</feature>
<feature type="transmembrane region" description="Helical" evidence="2">
    <location>
        <begin position="164"/>
        <end position="183"/>
    </location>
</feature>
<evidence type="ECO:0000313" key="3">
    <source>
        <dbReference type="EMBL" id="GEA85828.1"/>
    </source>
</evidence>
<dbReference type="EMBL" id="BJLQ01000052">
    <property type="protein sequence ID" value="GEA85828.1"/>
    <property type="molecule type" value="Genomic_DNA"/>
</dbReference>
<comment type="caution">
    <text evidence="3">The sequence shown here is derived from an EMBL/GenBank/DDBJ whole genome shotgun (WGS) entry which is preliminary data.</text>
</comment>
<accession>A0A4Y3KSJ4</accession>
<keyword evidence="2" id="KW-0472">Membrane</keyword>
<gene>
    <name evidence="3" type="ORF">CGE01nite_30790</name>
</gene>
<feature type="transmembrane region" description="Helical" evidence="2">
    <location>
        <begin position="92"/>
        <end position="115"/>
    </location>
</feature>
<feature type="transmembrane region" description="Helical" evidence="2">
    <location>
        <begin position="435"/>
        <end position="460"/>
    </location>
</feature>
<feature type="transmembrane region" description="Helical" evidence="2">
    <location>
        <begin position="368"/>
        <end position="389"/>
    </location>
</feature>
<feature type="transmembrane region" description="Helical" evidence="2">
    <location>
        <begin position="60"/>
        <end position="80"/>
    </location>
</feature>
<sequence length="494" mass="50796">MLCPVDDEGVGVDRVGGELRAALAWLTHPVSVVALVVLLLNDHVLKDAYGTWWTGKLSDVAGLVLAPALLAVVVAAVRACRGPRPVPAHPGVLPTILVGAGFAVVKATAVGAALASAAWTAVAGPSVVLRDPTDLLTLPALGVAWWVARASASPRRVRAARAWPLVLPLAVLATAATSSMGPVGTMTVEARDGAVLVGTGWSRTELTELHSTDGTTWTRLDPSDAPTPTGPAAPSPTAGAEPSSAASPGPTDDMIRCVPADPTTCFRPATEAAIGVDRSDDAGRTWHADWALTDEQVRALDERWEDAARLGTRGVAVLPTATGFRVYAANGGDGLAVRHEDGRWERLGMTYRGGSSVPLPGEPQSLTYPVPLGVFVGVLVVLLAVVVAARRPRQAVGPSRRRGARATGVIAVVLAGIAFLVEASGGSHLDSSARLTLTGVLVAVLLVAAAALALLSVGLAGRGPRRGGRSSVDDDADLPPYPPSTWDRPGEPTH</sequence>
<evidence type="ECO:0000313" key="4">
    <source>
        <dbReference type="Proteomes" id="UP000320461"/>
    </source>
</evidence>
<organism evidence="3 4">
    <name type="scientific">Cellulomonas gelida</name>
    <dbReference type="NCBI Taxonomy" id="1712"/>
    <lineage>
        <taxon>Bacteria</taxon>
        <taxon>Bacillati</taxon>
        <taxon>Actinomycetota</taxon>
        <taxon>Actinomycetes</taxon>
        <taxon>Micrococcales</taxon>
        <taxon>Cellulomonadaceae</taxon>
        <taxon>Cellulomonas</taxon>
    </lineage>
</organism>
<name>A0A4Y3KSJ4_9CELL</name>
<reference evidence="3 4" key="1">
    <citation type="submission" date="2019-06" db="EMBL/GenBank/DDBJ databases">
        <title>Whole genome shotgun sequence of Cellulomonas gelida NBRC 3748.</title>
        <authorList>
            <person name="Hosoyama A."/>
            <person name="Uohara A."/>
            <person name="Ohji S."/>
            <person name="Ichikawa N."/>
        </authorList>
    </citation>
    <scope>NUCLEOTIDE SEQUENCE [LARGE SCALE GENOMIC DNA]</scope>
    <source>
        <strain evidence="3 4">NBRC 3748</strain>
    </source>
</reference>
<protein>
    <submittedName>
        <fullName evidence="3">Uncharacterized protein</fullName>
    </submittedName>
</protein>
<keyword evidence="2" id="KW-0812">Transmembrane</keyword>
<keyword evidence="4" id="KW-1185">Reference proteome</keyword>
<dbReference type="SUPFAM" id="SSF110296">
    <property type="entry name" value="Oligoxyloglucan reducing end-specific cellobiohydrolase"/>
    <property type="match status" value="1"/>
</dbReference>
<evidence type="ECO:0000256" key="2">
    <source>
        <dbReference type="SAM" id="Phobius"/>
    </source>
</evidence>
<feature type="region of interest" description="Disordered" evidence="1">
    <location>
        <begin position="462"/>
        <end position="494"/>
    </location>
</feature>
<dbReference type="Proteomes" id="UP000320461">
    <property type="component" value="Unassembled WGS sequence"/>
</dbReference>
<feature type="compositionally biased region" description="Low complexity" evidence="1">
    <location>
        <begin position="235"/>
        <end position="251"/>
    </location>
</feature>
<feature type="transmembrane region" description="Helical" evidence="2">
    <location>
        <begin position="135"/>
        <end position="152"/>
    </location>
</feature>